<protein>
    <submittedName>
        <fullName evidence="4">Reverse transcriptase-like protein</fullName>
    </submittedName>
</protein>
<feature type="domain" description="RNase H type-1" evidence="2">
    <location>
        <begin position="121"/>
        <end position="256"/>
    </location>
</feature>
<gene>
    <name evidence="4" type="ORF">NDI79_22810</name>
</gene>
<keyword evidence="1" id="KW-0863">Zinc-finger</keyword>
<keyword evidence="5" id="KW-1185">Reference proteome</keyword>
<dbReference type="PANTHER" id="PTHR46387:SF2">
    <property type="entry name" value="RIBONUCLEASE HI"/>
    <property type="match status" value="1"/>
</dbReference>
<feature type="domain" description="SWIM-type" evidence="3">
    <location>
        <begin position="292"/>
        <end position="324"/>
    </location>
</feature>
<comment type="caution">
    <text evidence="4">The sequence shown here is derived from an EMBL/GenBank/DDBJ whole genome shotgun (WGS) entry which is preliminary data.</text>
</comment>
<organism evidence="4 5">
    <name type="scientific">Halogeometricum luteum</name>
    <dbReference type="NCBI Taxonomy" id="2950537"/>
    <lineage>
        <taxon>Archaea</taxon>
        <taxon>Methanobacteriati</taxon>
        <taxon>Methanobacteriota</taxon>
        <taxon>Stenosarchaea group</taxon>
        <taxon>Halobacteria</taxon>
        <taxon>Halobacteriales</taxon>
        <taxon>Haloferacaceae</taxon>
        <taxon>Halogeometricum</taxon>
    </lineage>
</organism>
<dbReference type="PROSITE" id="PS50966">
    <property type="entry name" value="ZF_SWIM"/>
    <property type="match status" value="1"/>
</dbReference>
<accession>A0ABU2G889</accession>
<dbReference type="NCBIfam" id="NF041175">
    <property type="entry name" value="RNAseHI_Thmprot"/>
    <property type="match status" value="1"/>
</dbReference>
<dbReference type="InterPro" id="IPR053576">
    <property type="entry name" value="RNase_HI-like"/>
</dbReference>
<evidence type="ECO:0000259" key="3">
    <source>
        <dbReference type="PROSITE" id="PS50966"/>
    </source>
</evidence>
<dbReference type="EMBL" id="JAMQOQ010000010">
    <property type="protein sequence ID" value="MDS0296999.1"/>
    <property type="molecule type" value="Genomic_DNA"/>
</dbReference>
<evidence type="ECO:0000313" key="5">
    <source>
        <dbReference type="Proteomes" id="UP001254813"/>
    </source>
</evidence>
<evidence type="ECO:0000259" key="2">
    <source>
        <dbReference type="PROSITE" id="PS50879"/>
    </source>
</evidence>
<dbReference type="InterPro" id="IPR007527">
    <property type="entry name" value="Znf_SWIM"/>
</dbReference>
<dbReference type="InterPro" id="IPR002156">
    <property type="entry name" value="RNaseH_domain"/>
</dbReference>
<reference evidence="4 5" key="1">
    <citation type="submission" date="2022-06" db="EMBL/GenBank/DDBJ databases">
        <title>Halogeometricum sp. a new haloarchaeum isolate from saline soil.</title>
        <authorList>
            <person name="Strakova D."/>
            <person name="Galisteo C."/>
            <person name="Sanchez-Porro C."/>
            <person name="Ventosa A."/>
        </authorList>
    </citation>
    <scope>NUCLEOTIDE SEQUENCE [LARGE SCALE GENOMIC DNA]</scope>
    <source>
        <strain evidence="5">S3BR25-2</strain>
    </source>
</reference>
<dbReference type="CDD" id="cd09279">
    <property type="entry name" value="RNase_HI_like"/>
    <property type="match status" value="1"/>
</dbReference>
<dbReference type="PANTHER" id="PTHR46387">
    <property type="entry name" value="POLYNUCLEOTIDYL TRANSFERASE, RIBONUCLEASE H-LIKE SUPERFAMILY PROTEIN"/>
    <property type="match status" value="1"/>
</dbReference>
<dbReference type="InterPro" id="IPR012337">
    <property type="entry name" value="RNaseH-like_sf"/>
</dbReference>
<sequence length="326" mass="36502">MTSGTDSNPGGDRLSVGTYVVDRDATDDPDRAVVVRLPDAVCATWEIEDTDQTVADYNPDYSSEAPVAIVVFEPALDSVSEWHHSDPDDLWPLVQTHDLPYYAYPEPRLEPVGDSLAGHTHTEPMTIWFDGACEPVNPGGHGTYGIVVAQGEEIVHEERGYIGEGEGITNNVAEYEALVAALEHTQAEYPGAPVTVYGDSQLVIRQLTGEYAVRSPRLRPLWQDARRLANQLDVEFEWVPREQNERADALSREAYYEQTQQEELDKRRERAANEPMQITPLGDETYEVKGTYTVDLTARSCTCPDYENRGLPCKHIFKVKQNCEQS</sequence>
<dbReference type="PROSITE" id="PS50879">
    <property type="entry name" value="RNASE_H_1"/>
    <property type="match status" value="1"/>
</dbReference>
<proteinExistence type="predicted"/>
<keyword evidence="1" id="KW-0479">Metal-binding</keyword>
<name>A0ABU2G889_9EURY</name>
<dbReference type="Gene3D" id="3.30.420.10">
    <property type="entry name" value="Ribonuclease H-like superfamily/Ribonuclease H"/>
    <property type="match status" value="1"/>
</dbReference>
<dbReference type="Pfam" id="PF13456">
    <property type="entry name" value="RVT_3"/>
    <property type="match status" value="1"/>
</dbReference>
<evidence type="ECO:0000313" key="4">
    <source>
        <dbReference type="EMBL" id="MDS0296999.1"/>
    </source>
</evidence>
<keyword evidence="1" id="KW-0862">Zinc</keyword>
<dbReference type="Pfam" id="PF04434">
    <property type="entry name" value="SWIM"/>
    <property type="match status" value="1"/>
</dbReference>
<dbReference type="SUPFAM" id="SSF53098">
    <property type="entry name" value="Ribonuclease H-like"/>
    <property type="match status" value="1"/>
</dbReference>
<evidence type="ECO:0000256" key="1">
    <source>
        <dbReference type="PROSITE-ProRule" id="PRU00325"/>
    </source>
</evidence>
<dbReference type="Proteomes" id="UP001254813">
    <property type="component" value="Unassembled WGS sequence"/>
</dbReference>
<dbReference type="InterPro" id="IPR036397">
    <property type="entry name" value="RNaseH_sf"/>
</dbReference>
<dbReference type="RefSeq" id="WP_310930934.1">
    <property type="nucleotide sequence ID" value="NZ_JAMQOQ010000010.1"/>
</dbReference>